<dbReference type="PANTHER" id="PTHR20932:SF8">
    <property type="entry name" value="LD22649P"/>
    <property type="match status" value="1"/>
</dbReference>
<dbReference type="WBParaSite" id="EVEC_0000419001-mRNA-1">
    <property type="protein sequence ID" value="EVEC_0000419001-mRNA-1"/>
    <property type="gene ID" value="EVEC_0000419001"/>
</dbReference>
<dbReference type="STRING" id="51028.A0A0N4V2G6"/>
<organism evidence="3">
    <name type="scientific">Enterobius vermicularis</name>
    <name type="common">Human pinworm</name>
    <dbReference type="NCBI Taxonomy" id="51028"/>
    <lineage>
        <taxon>Eukaryota</taxon>
        <taxon>Metazoa</taxon>
        <taxon>Ecdysozoa</taxon>
        <taxon>Nematoda</taxon>
        <taxon>Chromadorea</taxon>
        <taxon>Rhabditida</taxon>
        <taxon>Spirurina</taxon>
        <taxon>Oxyuridomorpha</taxon>
        <taxon>Oxyuroidea</taxon>
        <taxon>Oxyuridae</taxon>
        <taxon>Enterobius</taxon>
    </lineage>
</organism>
<evidence type="ECO:0000313" key="3">
    <source>
        <dbReference type="WBParaSite" id="EVEC_0000419001-mRNA-1"/>
    </source>
</evidence>
<dbReference type="EMBL" id="UXUI01007710">
    <property type="protein sequence ID" value="VDD88916.1"/>
    <property type="molecule type" value="Genomic_DNA"/>
</dbReference>
<keyword evidence="2" id="KW-1185">Reference proteome</keyword>
<sequence>MEEHDERTFLCGYQNSRGYGSTSCLQTCKKRYRTVVRHKVEPSDTLRGIVLKYNTSVSSFAVPHPFLAVSEMTEVKRMNRLWSNESLFLKDFIDVPIYDSNETVNNAICSRNGSHVIKDTDEPITESVEELFKRIDQSIKATTRNVKKLEKNIRYYTQILTCIIELEMCLDLYNIHLLAWNGVPSTGQPRRRG</sequence>
<dbReference type="AlphaFoldDB" id="A0A0N4V2G6"/>
<dbReference type="CDD" id="cd00118">
    <property type="entry name" value="LysM"/>
    <property type="match status" value="1"/>
</dbReference>
<reference evidence="1 2" key="2">
    <citation type="submission" date="2018-10" db="EMBL/GenBank/DDBJ databases">
        <authorList>
            <consortium name="Pathogen Informatics"/>
        </authorList>
    </citation>
    <scope>NUCLEOTIDE SEQUENCE [LARGE SCALE GENOMIC DNA]</scope>
</reference>
<dbReference type="InterPro" id="IPR018392">
    <property type="entry name" value="LysM"/>
</dbReference>
<reference evidence="3" key="1">
    <citation type="submission" date="2017-02" db="UniProtKB">
        <authorList>
            <consortium name="WormBaseParasite"/>
        </authorList>
    </citation>
    <scope>IDENTIFICATION</scope>
</reference>
<dbReference type="OrthoDB" id="2107166at2759"/>
<dbReference type="Gene3D" id="3.10.350.10">
    <property type="entry name" value="LysM domain"/>
    <property type="match status" value="1"/>
</dbReference>
<accession>A0A0N4V2G6</accession>
<dbReference type="InterPro" id="IPR045030">
    <property type="entry name" value="LYSM1-4"/>
</dbReference>
<dbReference type="InterPro" id="IPR036779">
    <property type="entry name" value="LysM_dom_sf"/>
</dbReference>
<evidence type="ECO:0000313" key="1">
    <source>
        <dbReference type="EMBL" id="VDD88916.1"/>
    </source>
</evidence>
<protein>
    <submittedName>
        <fullName evidence="3">LysM domain-containing protein</fullName>
    </submittedName>
</protein>
<proteinExistence type="predicted"/>
<gene>
    <name evidence="1" type="ORF">EVEC_LOCUS3898</name>
</gene>
<evidence type="ECO:0000313" key="2">
    <source>
        <dbReference type="Proteomes" id="UP000274131"/>
    </source>
</evidence>
<name>A0A0N4V2G6_ENTVE</name>
<dbReference type="Proteomes" id="UP000274131">
    <property type="component" value="Unassembled WGS sequence"/>
</dbReference>
<dbReference type="PANTHER" id="PTHR20932">
    <property type="entry name" value="LYSM AND PUTATIVE PEPTIDOGLYCAN-BINDING DOMAIN-CONTAINING PROTEIN"/>
    <property type="match status" value="1"/>
</dbReference>